<comment type="caution">
    <text evidence="1">The sequence shown here is derived from an EMBL/GenBank/DDBJ whole genome shotgun (WGS) entry which is preliminary data.</text>
</comment>
<dbReference type="AlphaFoldDB" id="A0AA42BG09"/>
<sequence>MAIVAGALGSKFADAAAIYPASPYVYTPNAQADNGPAIKSLLQAGYRWIQINGSSCPILSRIDLHNSATGDPYNGIVIEPAPGYSSVLVDVGDPLGPTPRPGIGRNVSNPTDPSYAAFSYELYAKGASYLVKAAALNDVEIFVADPSKYGYGDWVFISNTSTSPGTYLGPQDGPMEVRQVLYKTTTSLIVDRALKIAHPLNATVSVVKPIKNAVFRGLQFTGNSTVGIHLHVAQYCSVESITSSNWSGGTLVLFDNGGSFNLLRDIYCTGKQPVAQPGTPAALNQNFWGVAMEGQDSTRAINCGGEQCGNGITMNYCIDTIATDARARLNTVNANANWQSVRSGFIRPHTGSAYAADTLISADCVDCYVLEPGAFS</sequence>
<name>A0AA42BG09_9RALS</name>
<keyword evidence="2" id="KW-1185">Reference proteome</keyword>
<dbReference type="Proteomes" id="UP001162793">
    <property type="component" value="Unassembled WGS sequence"/>
</dbReference>
<proteinExistence type="predicted"/>
<evidence type="ECO:0000313" key="2">
    <source>
        <dbReference type="Proteomes" id="UP001162793"/>
    </source>
</evidence>
<accession>A0AA42BG09</accession>
<dbReference type="EMBL" id="JAMYWC010000002">
    <property type="protein sequence ID" value="MCP1171630.1"/>
    <property type="molecule type" value="Genomic_DNA"/>
</dbReference>
<organism evidence="1 2">
    <name type="scientific">Ralstonia chuxiongensis</name>
    <dbReference type="NCBI Taxonomy" id="2957504"/>
    <lineage>
        <taxon>Bacteria</taxon>
        <taxon>Pseudomonadati</taxon>
        <taxon>Pseudomonadota</taxon>
        <taxon>Betaproteobacteria</taxon>
        <taxon>Burkholderiales</taxon>
        <taxon>Burkholderiaceae</taxon>
        <taxon>Ralstonia</taxon>
    </lineage>
</organism>
<evidence type="ECO:0000313" key="1">
    <source>
        <dbReference type="EMBL" id="MCP1171630.1"/>
    </source>
</evidence>
<dbReference type="RefSeq" id="WP_253535694.1">
    <property type="nucleotide sequence ID" value="NZ_JAMYWC010000002.1"/>
</dbReference>
<reference evidence="2" key="1">
    <citation type="journal article" date="2023" name="Front. Microbiol.">
        <title>Ralstonia chuxiongensis sp. nov., Ralstonia mojiangensis sp. nov., and Ralstonia soli sp. nov., isolated from tobacco fields, are three novel species in the family Burkholderiaceae.</title>
        <authorList>
            <person name="Lu C.H."/>
            <person name="Zhang Y.Y."/>
            <person name="Jiang N."/>
            <person name="Chen W."/>
            <person name="Shao X."/>
            <person name="Zhao Z.M."/>
            <person name="Lu W.L."/>
            <person name="Hu X."/>
            <person name="Xi Y.X."/>
            <person name="Zou S.Y."/>
            <person name="Wei Q.J."/>
            <person name="Lin Z.L."/>
            <person name="Gong L."/>
            <person name="Gai X.T."/>
            <person name="Zhang L.Q."/>
            <person name="Li J.Y."/>
            <person name="Jin Y."/>
            <person name="Xia Z.Y."/>
        </authorList>
    </citation>
    <scope>NUCLEOTIDE SEQUENCE [LARGE SCALE GENOMIC DNA]</scope>
    <source>
        <strain evidence="2">21YRMH01-3</strain>
    </source>
</reference>
<gene>
    <name evidence="1" type="ORF">NKG59_04640</name>
</gene>
<protein>
    <submittedName>
        <fullName evidence="1">Uncharacterized protein</fullName>
    </submittedName>
</protein>